<evidence type="ECO:0000256" key="1">
    <source>
        <dbReference type="SAM" id="MobiDB-lite"/>
    </source>
</evidence>
<feature type="region of interest" description="Disordered" evidence="1">
    <location>
        <begin position="82"/>
        <end position="107"/>
    </location>
</feature>
<accession>A0AAV4JEM0</accession>
<organism evidence="3 4">
    <name type="scientific">Elysia marginata</name>
    <dbReference type="NCBI Taxonomy" id="1093978"/>
    <lineage>
        <taxon>Eukaryota</taxon>
        <taxon>Metazoa</taxon>
        <taxon>Spiralia</taxon>
        <taxon>Lophotrochozoa</taxon>
        <taxon>Mollusca</taxon>
        <taxon>Gastropoda</taxon>
        <taxon>Heterobranchia</taxon>
        <taxon>Euthyneura</taxon>
        <taxon>Panpulmonata</taxon>
        <taxon>Sacoglossa</taxon>
        <taxon>Placobranchoidea</taxon>
        <taxon>Plakobranchidae</taxon>
        <taxon>Elysia</taxon>
    </lineage>
</organism>
<dbReference type="AlphaFoldDB" id="A0AAV4JEM0"/>
<proteinExistence type="predicted"/>
<keyword evidence="2" id="KW-0812">Transmembrane</keyword>
<protein>
    <submittedName>
        <fullName evidence="3">Uncharacterized protein</fullName>
    </submittedName>
</protein>
<dbReference type="Proteomes" id="UP000762676">
    <property type="component" value="Unassembled WGS sequence"/>
</dbReference>
<keyword evidence="2" id="KW-0472">Membrane</keyword>
<keyword evidence="2" id="KW-1133">Transmembrane helix</keyword>
<feature type="transmembrane region" description="Helical" evidence="2">
    <location>
        <begin position="173"/>
        <end position="195"/>
    </location>
</feature>
<dbReference type="EMBL" id="BMAT01010112">
    <property type="protein sequence ID" value="GFS20338.1"/>
    <property type="molecule type" value="Genomic_DNA"/>
</dbReference>
<name>A0AAV4JEM0_9GAST</name>
<feature type="non-terminal residue" evidence="3">
    <location>
        <position position="1"/>
    </location>
</feature>
<comment type="caution">
    <text evidence="3">The sequence shown here is derived from an EMBL/GenBank/DDBJ whole genome shotgun (WGS) entry which is preliminary data.</text>
</comment>
<reference evidence="3 4" key="1">
    <citation type="journal article" date="2021" name="Elife">
        <title>Chloroplast acquisition without the gene transfer in kleptoplastic sea slugs, Plakobranchus ocellatus.</title>
        <authorList>
            <person name="Maeda T."/>
            <person name="Takahashi S."/>
            <person name="Yoshida T."/>
            <person name="Shimamura S."/>
            <person name="Takaki Y."/>
            <person name="Nagai Y."/>
            <person name="Toyoda A."/>
            <person name="Suzuki Y."/>
            <person name="Arimoto A."/>
            <person name="Ishii H."/>
            <person name="Satoh N."/>
            <person name="Nishiyama T."/>
            <person name="Hasebe M."/>
            <person name="Maruyama T."/>
            <person name="Minagawa J."/>
            <person name="Obokata J."/>
            <person name="Shigenobu S."/>
        </authorList>
    </citation>
    <scope>NUCLEOTIDE SEQUENCE [LARGE SCALE GENOMIC DNA]</scope>
</reference>
<evidence type="ECO:0000256" key="2">
    <source>
        <dbReference type="SAM" id="Phobius"/>
    </source>
</evidence>
<gene>
    <name evidence="3" type="ORF">ElyMa_005053700</name>
</gene>
<evidence type="ECO:0000313" key="4">
    <source>
        <dbReference type="Proteomes" id="UP000762676"/>
    </source>
</evidence>
<sequence>VTKMGCTVTFADTGTHVISSQYGNPFPAYLYWRAPETASGSTSSSGTASKCHPLGADMALPAHTTPNFDPDKYRESRLCVRNESTTNGISNTTHNSSTTDDSFSTTEQPTITDTAVDISTVTTTAAATAAAGTNLTQSEIEEAIRTLQQELTVSYRNTSSFKRTKTSAADTRASSAAIGASGLFFVISVFGFLSLSDVMSVMQYQLPQKKPQEEAC</sequence>
<keyword evidence="4" id="KW-1185">Reference proteome</keyword>
<evidence type="ECO:0000313" key="3">
    <source>
        <dbReference type="EMBL" id="GFS20338.1"/>
    </source>
</evidence>
<feature type="compositionally biased region" description="Low complexity" evidence="1">
    <location>
        <begin position="84"/>
        <end position="107"/>
    </location>
</feature>